<dbReference type="PANTHER" id="PTHR23084:SF263">
    <property type="entry name" value="MORN REPEAT-CONTAINING PROTEIN 1"/>
    <property type="match status" value="1"/>
</dbReference>
<dbReference type="Proteomes" id="UP000179807">
    <property type="component" value="Unassembled WGS sequence"/>
</dbReference>
<feature type="region of interest" description="Disordered" evidence="2">
    <location>
        <begin position="346"/>
        <end position="370"/>
    </location>
</feature>
<dbReference type="SMART" id="SM00698">
    <property type="entry name" value="MORN"/>
    <property type="match status" value="7"/>
</dbReference>
<evidence type="ECO:0000313" key="4">
    <source>
        <dbReference type="Proteomes" id="UP000179807"/>
    </source>
</evidence>
<feature type="compositionally biased region" description="Basic and acidic residues" evidence="2">
    <location>
        <begin position="361"/>
        <end position="370"/>
    </location>
</feature>
<comment type="caution">
    <text evidence="3">The sequence shown here is derived from an EMBL/GenBank/DDBJ whole genome shotgun (WGS) entry which is preliminary data.</text>
</comment>
<organism evidence="3 4">
    <name type="scientific">Tritrichomonas foetus</name>
    <dbReference type="NCBI Taxonomy" id="1144522"/>
    <lineage>
        <taxon>Eukaryota</taxon>
        <taxon>Metamonada</taxon>
        <taxon>Parabasalia</taxon>
        <taxon>Tritrichomonadida</taxon>
        <taxon>Tritrichomonadidae</taxon>
        <taxon>Tritrichomonas</taxon>
    </lineage>
</organism>
<dbReference type="InterPro" id="IPR003409">
    <property type="entry name" value="MORN"/>
</dbReference>
<dbReference type="GeneID" id="94824541"/>
<name>A0A1J4L2Q7_9EUKA</name>
<dbReference type="SUPFAM" id="SSF82185">
    <property type="entry name" value="Histone H3 K4-specific methyltransferase SET7/9 N-terminal domain"/>
    <property type="match status" value="2"/>
</dbReference>
<dbReference type="PANTHER" id="PTHR23084">
    <property type="entry name" value="PHOSPHATIDYLINOSITOL-4-PHOSPHATE 5-KINASE RELATED"/>
    <property type="match status" value="1"/>
</dbReference>
<gene>
    <name evidence="3" type="ORF">TRFO_00986</name>
</gene>
<reference evidence="3" key="1">
    <citation type="submission" date="2016-10" db="EMBL/GenBank/DDBJ databases">
        <authorList>
            <person name="Benchimol M."/>
            <person name="Almeida L.G."/>
            <person name="Vasconcelos A.T."/>
            <person name="Perreira-Neves A."/>
            <person name="Rosa I.A."/>
            <person name="Tasca T."/>
            <person name="Bogo M.R."/>
            <person name="de Souza W."/>
        </authorList>
    </citation>
    <scope>NUCLEOTIDE SEQUENCE [LARGE SCALE GENOMIC DNA]</scope>
    <source>
        <strain evidence="3">K</strain>
    </source>
</reference>
<dbReference type="OrthoDB" id="309399at2759"/>
<dbReference type="AlphaFoldDB" id="A0A1J4L2Q7"/>
<proteinExistence type="predicted"/>
<protein>
    <recommendedName>
        <fullName evidence="5">MORN repeat-containing protein 1</fullName>
    </recommendedName>
</protein>
<evidence type="ECO:0000256" key="1">
    <source>
        <dbReference type="ARBA" id="ARBA00022737"/>
    </source>
</evidence>
<dbReference type="VEuPathDB" id="TrichDB:TRFO_00986"/>
<keyword evidence="4" id="KW-1185">Reference proteome</keyword>
<evidence type="ECO:0008006" key="5">
    <source>
        <dbReference type="Google" id="ProtNLM"/>
    </source>
</evidence>
<keyword evidence="1" id="KW-0677">Repeat</keyword>
<dbReference type="Pfam" id="PF02493">
    <property type="entry name" value="MORN"/>
    <property type="match status" value="7"/>
</dbReference>
<sequence>MSDAPKLPCHGPRCNFVFPPTKDGEAIYEYQNTYFTYTGEWKNGKKDGNGRFQIGPNSYYEGEFKDGEITGIGARYFENGNHYFGDFVKGEFNGRGSFIDEVNGEEYEGEWKDNRRHGEGKLTYSDGSQYVGHFLNHKRNGQGEYKDIEGNQYTGEWKNNMIEGEGQMTFSNDDVYIGEFKNGQRHGWGTMKWADTGISFTGEWVDDECEYQPSEIVIPNMPPIIPGATLNNTKIFIEGGKGETGRVLRASIEVGQSHAGGTSKSKTKLKKTENISLEPKLLVVNPLTNQTYIDLVVNNGMAILQDVIIPPDAEQTTYTLHVVDQSEIDPLPPVSATFTWMTSVERSHMKTRRAKKGTSQSDRRTSQRGA</sequence>
<dbReference type="RefSeq" id="XP_068370818.1">
    <property type="nucleotide sequence ID" value="XM_068489837.1"/>
</dbReference>
<evidence type="ECO:0000256" key="2">
    <source>
        <dbReference type="SAM" id="MobiDB-lite"/>
    </source>
</evidence>
<dbReference type="EMBL" id="MLAK01000001">
    <property type="protein sequence ID" value="OHT17682.1"/>
    <property type="molecule type" value="Genomic_DNA"/>
</dbReference>
<dbReference type="Gene3D" id="2.20.110.10">
    <property type="entry name" value="Histone H3 K4-specific methyltransferase SET7/9 N-terminal domain"/>
    <property type="match status" value="3"/>
</dbReference>
<accession>A0A1J4L2Q7</accession>
<evidence type="ECO:0000313" key="3">
    <source>
        <dbReference type="EMBL" id="OHT17682.1"/>
    </source>
</evidence>